<evidence type="ECO:0000256" key="1">
    <source>
        <dbReference type="SAM" id="MobiDB-lite"/>
    </source>
</evidence>
<feature type="transmembrane region" description="Helical" evidence="2">
    <location>
        <begin position="6"/>
        <end position="25"/>
    </location>
</feature>
<dbReference type="EMBL" id="JAUQYP010000001">
    <property type="protein sequence ID" value="MDO8107152.1"/>
    <property type="molecule type" value="Genomic_DNA"/>
</dbReference>
<proteinExistence type="predicted"/>
<evidence type="ECO:0000313" key="4">
    <source>
        <dbReference type="Proteomes" id="UP001232536"/>
    </source>
</evidence>
<gene>
    <name evidence="3" type="ORF">Q6348_08075</name>
</gene>
<keyword evidence="2" id="KW-0812">Transmembrane</keyword>
<comment type="caution">
    <text evidence="3">The sequence shown here is derived from an EMBL/GenBank/DDBJ whole genome shotgun (WGS) entry which is preliminary data.</text>
</comment>
<accession>A0ABT9D8D1</accession>
<keyword evidence="2" id="KW-0472">Membrane</keyword>
<keyword evidence="2" id="KW-1133">Transmembrane helix</keyword>
<dbReference type="Proteomes" id="UP001232536">
    <property type="component" value="Unassembled WGS sequence"/>
</dbReference>
<organism evidence="3 4">
    <name type="scientific">Actinotalea lenta</name>
    <dbReference type="NCBI Taxonomy" id="3064654"/>
    <lineage>
        <taxon>Bacteria</taxon>
        <taxon>Bacillati</taxon>
        <taxon>Actinomycetota</taxon>
        <taxon>Actinomycetes</taxon>
        <taxon>Micrococcales</taxon>
        <taxon>Cellulomonadaceae</taxon>
        <taxon>Actinotalea</taxon>
    </lineage>
</organism>
<name>A0ABT9D8D1_9CELL</name>
<evidence type="ECO:0000313" key="3">
    <source>
        <dbReference type="EMBL" id="MDO8107152.1"/>
    </source>
</evidence>
<protein>
    <submittedName>
        <fullName evidence="3">Uncharacterized protein</fullName>
    </submittedName>
</protein>
<dbReference type="RefSeq" id="WP_304600786.1">
    <property type="nucleotide sequence ID" value="NZ_JAUQYP010000001.1"/>
</dbReference>
<feature type="region of interest" description="Disordered" evidence="1">
    <location>
        <begin position="64"/>
        <end position="94"/>
    </location>
</feature>
<evidence type="ECO:0000256" key="2">
    <source>
        <dbReference type="SAM" id="Phobius"/>
    </source>
</evidence>
<keyword evidence="4" id="KW-1185">Reference proteome</keyword>
<sequence>MLPVSSDVAGVALVVLLLWSVFLALRSDTRLSKRFESRIGALERSNRRAYKRIHQLEDVLRAEGVTVPPWPDPEPDEDDDEPPQRFRVRGPIFR</sequence>
<reference evidence="3 4" key="1">
    <citation type="submission" date="2023-07" db="EMBL/GenBank/DDBJ databases">
        <title>Description of novel actinomycetes strains, isolated from tidal flat sediment.</title>
        <authorList>
            <person name="Lu C."/>
        </authorList>
    </citation>
    <scope>NUCLEOTIDE SEQUENCE [LARGE SCALE GENOMIC DNA]</scope>
    <source>
        <strain evidence="3 4">SYSU T00b441</strain>
    </source>
</reference>